<dbReference type="AntiFam" id="ANF00024">
    <property type="entry name" value="Antisense to 23S rRNA"/>
</dbReference>
<dbReference type="EMBL" id="GDIQ01000510">
    <property type="protein sequence ID" value="JAN94227.1"/>
    <property type="molecule type" value="Transcribed_RNA"/>
</dbReference>
<sequence>MEFSNRSGPLALSVLYPQCLNPDASPRAISGRTSYYEVRLAFHRYPQLIRVFCNKHQFGPPLTVKRASPWPWIGHFASGLLIRT</sequence>
<reference evidence="1" key="1">
    <citation type="submission" date="2015-10" db="EMBL/GenBank/DDBJ databases">
        <title>EvidentialGene: Evidence-directed Construction of Complete mRNA Transcriptomes without Genomes.</title>
        <authorList>
            <person name="Gilbert D.G."/>
        </authorList>
    </citation>
    <scope>NUCLEOTIDE SEQUENCE</scope>
</reference>
<accession>A0A0P6APH2</accession>
<protein>
    <submittedName>
        <fullName evidence="1">Uncharacterized protein</fullName>
    </submittedName>
</protein>
<evidence type="ECO:0000313" key="1">
    <source>
        <dbReference type="EMBL" id="JAN94227.1"/>
    </source>
</evidence>
<proteinExistence type="predicted"/>
<organism evidence="1">
    <name type="scientific">Daphnia magna</name>
    <dbReference type="NCBI Taxonomy" id="35525"/>
    <lineage>
        <taxon>Eukaryota</taxon>
        <taxon>Metazoa</taxon>
        <taxon>Ecdysozoa</taxon>
        <taxon>Arthropoda</taxon>
        <taxon>Crustacea</taxon>
        <taxon>Branchiopoda</taxon>
        <taxon>Diplostraca</taxon>
        <taxon>Cladocera</taxon>
        <taxon>Anomopoda</taxon>
        <taxon>Daphniidae</taxon>
        <taxon>Daphnia</taxon>
    </lineage>
</organism>
<dbReference type="AlphaFoldDB" id="A0A0P6APH2"/>
<name>A0A0P6APH2_9CRUS</name>